<proteinExistence type="predicted"/>
<dbReference type="RefSeq" id="WP_220199178.1">
    <property type="nucleotide sequence ID" value="NZ_BNJF01000007.1"/>
</dbReference>
<keyword evidence="2" id="KW-1185">Reference proteome</keyword>
<protein>
    <submittedName>
        <fullName evidence="1">Uncharacterized protein</fullName>
    </submittedName>
</protein>
<reference evidence="1" key="1">
    <citation type="submission" date="2020-10" db="EMBL/GenBank/DDBJ databases">
        <title>Taxonomic study of unclassified bacteria belonging to the class Ktedonobacteria.</title>
        <authorList>
            <person name="Yabe S."/>
            <person name="Wang C.M."/>
            <person name="Zheng Y."/>
            <person name="Sakai Y."/>
            <person name="Cavaletti L."/>
            <person name="Monciardini P."/>
            <person name="Donadio S."/>
        </authorList>
    </citation>
    <scope>NUCLEOTIDE SEQUENCE</scope>
    <source>
        <strain evidence="1">SOSP1-1</strain>
    </source>
</reference>
<dbReference type="EMBL" id="BNJF01000007">
    <property type="protein sequence ID" value="GHO50115.1"/>
    <property type="molecule type" value="Genomic_DNA"/>
</dbReference>
<evidence type="ECO:0000313" key="1">
    <source>
        <dbReference type="EMBL" id="GHO50115.1"/>
    </source>
</evidence>
<gene>
    <name evidence="1" type="ORF">KSX_82780</name>
</gene>
<organism evidence="1 2">
    <name type="scientific">Ktedonospora formicarum</name>
    <dbReference type="NCBI Taxonomy" id="2778364"/>
    <lineage>
        <taxon>Bacteria</taxon>
        <taxon>Bacillati</taxon>
        <taxon>Chloroflexota</taxon>
        <taxon>Ktedonobacteria</taxon>
        <taxon>Ktedonobacterales</taxon>
        <taxon>Ktedonobacteraceae</taxon>
        <taxon>Ktedonospora</taxon>
    </lineage>
</organism>
<comment type="caution">
    <text evidence="1">The sequence shown here is derived from an EMBL/GenBank/DDBJ whole genome shotgun (WGS) entry which is preliminary data.</text>
</comment>
<sequence length="73" mass="7837">MSDQIPTIADVCVAISDGGITAACIEGAEYQINALELRRYLAKRELPPSFARLLASIPDPNNYVSPTICTIGQ</sequence>
<evidence type="ECO:0000313" key="2">
    <source>
        <dbReference type="Proteomes" id="UP000612362"/>
    </source>
</evidence>
<accession>A0A8J3IB91</accession>
<dbReference type="Proteomes" id="UP000612362">
    <property type="component" value="Unassembled WGS sequence"/>
</dbReference>
<name>A0A8J3IB91_9CHLR</name>
<dbReference type="AlphaFoldDB" id="A0A8J3IB91"/>